<evidence type="ECO:0000256" key="3">
    <source>
        <dbReference type="ARBA" id="ARBA00022840"/>
    </source>
</evidence>
<dbReference type="EMBL" id="AMFJ01000654">
    <property type="protein sequence ID" value="EKE26828.1"/>
    <property type="molecule type" value="Genomic_DNA"/>
</dbReference>
<comment type="similarity">
    <text evidence="1">Belongs to the GSP E family.</text>
</comment>
<dbReference type="InterPro" id="IPR001482">
    <property type="entry name" value="T2SS/T4SS_dom"/>
</dbReference>
<dbReference type="AlphaFoldDB" id="K2FV42"/>
<dbReference type="PANTHER" id="PTHR30258">
    <property type="entry name" value="TYPE II SECRETION SYSTEM PROTEIN GSPE-RELATED"/>
    <property type="match status" value="1"/>
</dbReference>
<keyword evidence="3" id="KW-0067">ATP-binding</keyword>
<reference evidence="5" key="1">
    <citation type="journal article" date="2012" name="Science">
        <title>Fermentation, hydrogen, and sulfur metabolism in multiple uncultivated bacterial phyla.</title>
        <authorList>
            <person name="Wrighton K.C."/>
            <person name="Thomas B.C."/>
            <person name="Sharon I."/>
            <person name="Miller C.S."/>
            <person name="Castelle C.J."/>
            <person name="VerBerkmoes N.C."/>
            <person name="Wilkins M.J."/>
            <person name="Hettich R.L."/>
            <person name="Lipton M.S."/>
            <person name="Williams K.H."/>
            <person name="Long P.E."/>
            <person name="Banfield J.F."/>
        </authorList>
    </citation>
    <scope>NUCLEOTIDE SEQUENCE [LARGE SCALE GENOMIC DNA]</scope>
</reference>
<evidence type="ECO:0000256" key="2">
    <source>
        <dbReference type="ARBA" id="ARBA00022741"/>
    </source>
</evidence>
<evidence type="ECO:0000256" key="1">
    <source>
        <dbReference type="ARBA" id="ARBA00006611"/>
    </source>
</evidence>
<sequence>MQIKSEKDYIKIKDSISVGNQVFKSDKFNELEAFVKDALDKNQDSDKALIIITKWALSFWSSDIHFDLVEEEIHLRFRIDGNLTDIFNLNKNQYKLILERLKYKSELKLNISNVPQDWKYRINDNDRKIDVRISTLPVKNWENVVCRILDSTNSIPSFNELWFMWTSKRQIDKSIRKKNGMIIVTWPTWSWKTTTLYSILNILNTSEKKIITLEDPIEYELPWVVQSEVNEKNWYTYTNWLKALLRQDPDVIMVWEIRDLETAQIAAQASLTWHLVLSTLHTKSAAETLERLINMGLPSYILSSSIDIIIAQRLVRKICTNCSEKIEADSSQNEIIKWMMKDIWIEAVSKAKKTWFTLHRWAWCEKCWHSWYKWRIWIYEVLHFNEKIRELIRDWASPSEILVEAKKNDLMIMREDWILKAMRWKTTIEELFKVID</sequence>
<dbReference type="CDD" id="cd01129">
    <property type="entry name" value="PulE-GspE-like"/>
    <property type="match status" value="1"/>
</dbReference>
<dbReference type="GO" id="GO:0005886">
    <property type="term" value="C:plasma membrane"/>
    <property type="evidence" value="ECO:0007669"/>
    <property type="project" value="TreeGrafter"/>
</dbReference>
<accession>K2FV42</accession>
<comment type="caution">
    <text evidence="5">The sequence shown here is derived from an EMBL/GenBank/DDBJ whole genome shotgun (WGS) entry which is preliminary data.</text>
</comment>
<dbReference type="Gene3D" id="3.30.450.90">
    <property type="match status" value="1"/>
</dbReference>
<dbReference type="GO" id="GO:0016887">
    <property type="term" value="F:ATP hydrolysis activity"/>
    <property type="evidence" value="ECO:0007669"/>
    <property type="project" value="TreeGrafter"/>
</dbReference>
<dbReference type="Pfam" id="PF00437">
    <property type="entry name" value="T2SSE"/>
    <property type="match status" value="1"/>
</dbReference>
<dbReference type="InterPro" id="IPR027417">
    <property type="entry name" value="P-loop_NTPase"/>
</dbReference>
<evidence type="ECO:0000259" key="4">
    <source>
        <dbReference type="Pfam" id="PF00437"/>
    </source>
</evidence>
<gene>
    <name evidence="5" type="ORF">ACD_4C00138G0017</name>
</gene>
<dbReference type="SUPFAM" id="SSF52540">
    <property type="entry name" value="P-loop containing nucleoside triphosphate hydrolases"/>
    <property type="match status" value="1"/>
</dbReference>
<evidence type="ECO:0000313" key="5">
    <source>
        <dbReference type="EMBL" id="EKE26828.1"/>
    </source>
</evidence>
<dbReference type="PANTHER" id="PTHR30258:SF1">
    <property type="entry name" value="PROTEIN TRANSPORT PROTEIN HOFB HOMOLOG"/>
    <property type="match status" value="1"/>
</dbReference>
<feature type="domain" description="Bacterial type II secretion system protein E" evidence="4">
    <location>
        <begin position="56"/>
        <end position="432"/>
    </location>
</feature>
<proteinExistence type="inferred from homology"/>
<keyword evidence="2" id="KW-0547">Nucleotide-binding</keyword>
<dbReference type="Gene3D" id="3.40.50.300">
    <property type="entry name" value="P-loop containing nucleotide triphosphate hydrolases"/>
    <property type="match status" value="1"/>
</dbReference>
<organism evidence="5">
    <name type="scientific">uncultured bacterium</name>
    <name type="common">gcode 4</name>
    <dbReference type="NCBI Taxonomy" id="1234023"/>
    <lineage>
        <taxon>Bacteria</taxon>
        <taxon>environmental samples</taxon>
    </lineage>
</organism>
<dbReference type="GO" id="GO:0005524">
    <property type="term" value="F:ATP binding"/>
    <property type="evidence" value="ECO:0007669"/>
    <property type="project" value="UniProtKB-KW"/>
</dbReference>
<protein>
    <recommendedName>
        <fullName evidence="4">Bacterial type II secretion system protein E domain-containing protein</fullName>
    </recommendedName>
</protein>
<name>K2FV42_9BACT</name>